<keyword evidence="2 3" id="KW-0129">CBS domain</keyword>
<dbReference type="OrthoDB" id="9798188at2"/>
<dbReference type="AlphaFoldDB" id="A0A1B7X940"/>
<feature type="domain" description="CBS" evidence="4">
    <location>
        <begin position="61"/>
        <end position="122"/>
    </location>
</feature>
<dbReference type="CDD" id="cd04590">
    <property type="entry name" value="CBS_pair_CorC_HlyC_assoc"/>
    <property type="match status" value="1"/>
</dbReference>
<dbReference type="GO" id="GO:0005886">
    <property type="term" value="C:plasma membrane"/>
    <property type="evidence" value="ECO:0007669"/>
    <property type="project" value="TreeGrafter"/>
</dbReference>
<dbReference type="GO" id="GO:0050660">
    <property type="term" value="F:flavin adenine dinucleotide binding"/>
    <property type="evidence" value="ECO:0007669"/>
    <property type="project" value="InterPro"/>
</dbReference>
<accession>A0A1B7X940</accession>
<gene>
    <name evidence="5" type="ORF">SP90_15675</name>
</gene>
<feature type="domain" description="CBS" evidence="4">
    <location>
        <begin position="127"/>
        <end position="184"/>
    </location>
</feature>
<dbReference type="FunFam" id="3.10.580.10:FF:000002">
    <property type="entry name" value="Magnesium/cobalt efflux protein CorC"/>
    <property type="match status" value="1"/>
</dbReference>
<evidence type="ECO:0000256" key="1">
    <source>
        <dbReference type="ARBA" id="ARBA00022737"/>
    </source>
</evidence>
<proteinExistence type="predicted"/>
<dbReference type="InterPro" id="IPR016169">
    <property type="entry name" value="FAD-bd_PCMH_sub2"/>
</dbReference>
<evidence type="ECO:0000259" key="4">
    <source>
        <dbReference type="PROSITE" id="PS51371"/>
    </source>
</evidence>
<comment type="caution">
    <text evidence="5">The sequence shown here is derived from an EMBL/GenBank/DDBJ whole genome shotgun (WGS) entry which is preliminary data.</text>
</comment>
<evidence type="ECO:0000256" key="3">
    <source>
        <dbReference type="PROSITE-ProRule" id="PRU00703"/>
    </source>
</evidence>
<dbReference type="PROSITE" id="PS51371">
    <property type="entry name" value="CBS"/>
    <property type="match status" value="2"/>
</dbReference>
<dbReference type="EMBL" id="JXMS01000037">
    <property type="protein sequence ID" value="OBQ45867.1"/>
    <property type="molecule type" value="Genomic_DNA"/>
</dbReference>
<evidence type="ECO:0000256" key="2">
    <source>
        <dbReference type="ARBA" id="ARBA00023122"/>
    </source>
</evidence>
<evidence type="ECO:0000313" key="6">
    <source>
        <dbReference type="Proteomes" id="UP000091979"/>
    </source>
</evidence>
<organism evidence="5 6">
    <name type="scientific">Halodesulfovibrio spirochaetisodalis</name>
    <dbReference type="NCBI Taxonomy" id="1560234"/>
    <lineage>
        <taxon>Bacteria</taxon>
        <taxon>Pseudomonadati</taxon>
        <taxon>Thermodesulfobacteriota</taxon>
        <taxon>Desulfovibrionia</taxon>
        <taxon>Desulfovibrionales</taxon>
        <taxon>Desulfovibrionaceae</taxon>
        <taxon>Halodesulfovibrio</taxon>
    </lineage>
</organism>
<dbReference type="SMART" id="SM01091">
    <property type="entry name" value="CorC_HlyC"/>
    <property type="match status" value="1"/>
</dbReference>
<dbReference type="Pfam" id="PF03471">
    <property type="entry name" value="CorC_HlyC"/>
    <property type="match status" value="1"/>
</dbReference>
<dbReference type="SUPFAM" id="SSF54631">
    <property type="entry name" value="CBS-domain pair"/>
    <property type="match status" value="1"/>
</dbReference>
<dbReference type="Proteomes" id="UP000091979">
    <property type="component" value="Unassembled WGS sequence"/>
</dbReference>
<reference evidence="5 6" key="1">
    <citation type="submission" date="2015-01" db="EMBL/GenBank/DDBJ databases">
        <title>Desulfovibrio sp. JC271 draft genome sequence.</title>
        <authorList>
            <person name="Shivani Y."/>
            <person name="Subhash Y."/>
            <person name="Sasikala C."/>
            <person name="Ramana C.V."/>
        </authorList>
    </citation>
    <scope>NUCLEOTIDE SEQUENCE [LARGE SCALE GENOMIC DNA]</scope>
    <source>
        <strain evidence="5 6">JC271</strain>
    </source>
</reference>
<dbReference type="PANTHER" id="PTHR22777">
    <property type="entry name" value="HEMOLYSIN-RELATED"/>
    <property type="match status" value="1"/>
</dbReference>
<keyword evidence="6" id="KW-1185">Reference proteome</keyword>
<dbReference type="InterPro" id="IPR046342">
    <property type="entry name" value="CBS_dom_sf"/>
</dbReference>
<evidence type="ECO:0000313" key="5">
    <source>
        <dbReference type="EMBL" id="OBQ45867.1"/>
    </source>
</evidence>
<protein>
    <submittedName>
        <fullName evidence="5">Magnesium transporter</fullName>
    </submittedName>
</protein>
<dbReference type="PANTHER" id="PTHR22777:SF17">
    <property type="entry name" value="UPF0053 PROTEIN SLL0260"/>
    <property type="match status" value="1"/>
</dbReference>
<dbReference type="InterPro" id="IPR044751">
    <property type="entry name" value="Ion_transp-like_CBS"/>
</dbReference>
<keyword evidence="1" id="KW-0677">Repeat</keyword>
<name>A0A1B7X940_9BACT</name>
<dbReference type="InterPro" id="IPR000644">
    <property type="entry name" value="CBS_dom"/>
</dbReference>
<dbReference type="SUPFAM" id="SSF56176">
    <property type="entry name" value="FAD-binding/transporter-associated domain-like"/>
    <property type="match status" value="1"/>
</dbReference>
<dbReference type="RefSeq" id="WP_066858533.1">
    <property type="nucleotide sequence ID" value="NZ_JXMS01000037.1"/>
</dbReference>
<dbReference type="Pfam" id="PF00571">
    <property type="entry name" value="CBS"/>
    <property type="match status" value="2"/>
</dbReference>
<sequence length="278" mass="31085">MDGGSESRLWNVLGNLFSKTTEEDVEKAIIDAREEGELEAEEGSMLLNVLSLDETQVHEIMVPRTDIVCAETTTSIGDLVKLIVESGHSRIPLYEENRDNIVGLIYAKDLLIHLYDPTLRDTPLVSFMRKPFFVPETKIVTDLLQEFRTRKQHMAIAVDEYGGTSGLITIEDILEEIVGEIEDEYDTPKIEEIRATEDGNYIITGRASLDDVSDELSITLESEQVETLGGYLSELAGHVPQSGEAFQLSGFTFTIEDADAKQIRLIRTAKANEVMEKK</sequence>
<dbReference type="PATRIC" id="fig|1560234.3.peg.2432"/>
<dbReference type="SMART" id="SM00116">
    <property type="entry name" value="CBS"/>
    <property type="match status" value="2"/>
</dbReference>
<dbReference type="InterPro" id="IPR036318">
    <property type="entry name" value="FAD-bd_PCMH-like_sf"/>
</dbReference>
<dbReference type="InterPro" id="IPR005170">
    <property type="entry name" value="Transptr-assoc_dom"/>
</dbReference>
<dbReference type="Gene3D" id="3.10.580.10">
    <property type="entry name" value="CBS-domain"/>
    <property type="match status" value="1"/>
</dbReference>
<dbReference type="Gene3D" id="3.30.465.10">
    <property type="match status" value="1"/>
</dbReference>
<dbReference type="STRING" id="1560234.SP90_15675"/>